<sequence>MEKDTIAGSGSAVLQAKEEEVTMIRKNKKKMKVMVAIDESAESFYALKWALDNLYVITDITPEAGSGSNVLTIVHAQQPFIPAGAAFYATSTLVENVKKAEEQSSAALLSRALQVCKENMVNAQTLILDGDARDVICQAVEQMHIDLLVVGSRGLGKVKSVSDYCAHHAVCPILIVKPPKEHHKHKNFKDRVA</sequence>
<reference evidence="2" key="1">
    <citation type="journal article" date="2023" name="Hortic. Res.">
        <title>A chromosome-level phased genome enabling allele-level studies in sweet orange: a case study on citrus Huanglongbing tolerance.</title>
        <authorList>
            <person name="Wu B."/>
            <person name="Yu Q."/>
            <person name="Deng Z."/>
            <person name="Duan Y."/>
            <person name="Luo F."/>
            <person name="Gmitter F. Jr."/>
        </authorList>
    </citation>
    <scope>NUCLEOTIDE SEQUENCE [LARGE SCALE GENOMIC DNA]</scope>
    <source>
        <strain evidence="2">cv. Valencia</strain>
    </source>
</reference>
<protein>
    <submittedName>
        <fullName evidence="1">Usp domain-containing protein</fullName>
    </submittedName>
</protein>
<organism evidence="1 2">
    <name type="scientific">Citrus sinensis</name>
    <name type="common">Sweet orange</name>
    <name type="synonym">Citrus aurantium var. sinensis</name>
    <dbReference type="NCBI Taxonomy" id="2711"/>
    <lineage>
        <taxon>Eukaryota</taxon>
        <taxon>Viridiplantae</taxon>
        <taxon>Streptophyta</taxon>
        <taxon>Embryophyta</taxon>
        <taxon>Tracheophyta</taxon>
        <taxon>Spermatophyta</taxon>
        <taxon>Magnoliopsida</taxon>
        <taxon>eudicotyledons</taxon>
        <taxon>Gunneridae</taxon>
        <taxon>Pentapetalae</taxon>
        <taxon>rosids</taxon>
        <taxon>malvids</taxon>
        <taxon>Sapindales</taxon>
        <taxon>Rutaceae</taxon>
        <taxon>Aurantioideae</taxon>
        <taxon>Citrus</taxon>
    </lineage>
</organism>
<proteinExistence type="predicted"/>
<gene>
    <name evidence="1" type="ORF">KPL71_018553</name>
</gene>
<name>A0ACB8K1C2_CITSI</name>
<keyword evidence="2" id="KW-1185">Reference proteome</keyword>
<dbReference type="EMBL" id="CM039175">
    <property type="protein sequence ID" value="KAH9737770.1"/>
    <property type="molecule type" value="Genomic_DNA"/>
</dbReference>
<evidence type="ECO:0000313" key="2">
    <source>
        <dbReference type="Proteomes" id="UP000829398"/>
    </source>
</evidence>
<comment type="caution">
    <text evidence="1">The sequence shown here is derived from an EMBL/GenBank/DDBJ whole genome shotgun (WGS) entry which is preliminary data.</text>
</comment>
<accession>A0ACB8K1C2</accession>
<evidence type="ECO:0000313" key="1">
    <source>
        <dbReference type="EMBL" id="KAH9737770.1"/>
    </source>
</evidence>
<dbReference type="Proteomes" id="UP000829398">
    <property type="component" value="Chromosome 6"/>
</dbReference>